<protein>
    <submittedName>
        <fullName evidence="4">ATP-binding cassette domain-containing protein</fullName>
    </submittedName>
</protein>
<comment type="caution">
    <text evidence="4">The sequence shown here is derived from an EMBL/GenBank/DDBJ whole genome shotgun (WGS) entry which is preliminary data.</text>
</comment>
<gene>
    <name evidence="4" type="ORF">OD750_000980</name>
</gene>
<dbReference type="GO" id="GO:0005886">
    <property type="term" value="C:plasma membrane"/>
    <property type="evidence" value="ECO:0007669"/>
    <property type="project" value="TreeGrafter"/>
</dbReference>
<dbReference type="RefSeq" id="WP_263544528.1">
    <property type="nucleotide sequence ID" value="NZ_JAOVZO020000001.1"/>
</dbReference>
<evidence type="ECO:0000313" key="4">
    <source>
        <dbReference type="EMBL" id="MDC8011112.1"/>
    </source>
</evidence>
<evidence type="ECO:0000313" key="5">
    <source>
        <dbReference type="Proteomes" id="UP001139971"/>
    </source>
</evidence>
<dbReference type="PROSITE" id="PS50893">
    <property type="entry name" value="ABC_TRANSPORTER_2"/>
    <property type="match status" value="1"/>
</dbReference>
<proteinExistence type="predicted"/>
<feature type="domain" description="ABC transporter" evidence="3">
    <location>
        <begin position="5"/>
        <end position="225"/>
    </location>
</feature>
<sequence>MSAVVELRDLRHAWRADEPLFSFARLDVAPGERVFLHGRSGSGKSTLLNLVAGVLTAQSGAVRVLGRDLARLRASARDRVRADHIGVIFQQFNLIPYLDVASNVHLACRWSRRRRERAALAGGVDAEARRLLAALDLDPDALARQPAYALSVGQQQRVAAARALIGAPELIVADEPTSALDADARDAFVRLLLDECRRAGSAVLFVSHDRALAGCFDRVLQIGPVA</sequence>
<dbReference type="Proteomes" id="UP001139971">
    <property type="component" value="Unassembled WGS sequence"/>
</dbReference>
<evidence type="ECO:0000259" key="3">
    <source>
        <dbReference type="PROSITE" id="PS50893"/>
    </source>
</evidence>
<dbReference type="SUPFAM" id="SSF52540">
    <property type="entry name" value="P-loop containing nucleoside triphosphate hydrolases"/>
    <property type="match status" value="1"/>
</dbReference>
<evidence type="ECO:0000256" key="1">
    <source>
        <dbReference type="ARBA" id="ARBA00022741"/>
    </source>
</evidence>
<keyword evidence="2 4" id="KW-0067">ATP-binding</keyword>
<dbReference type="AlphaFoldDB" id="A0A9X4BHI4"/>
<keyword evidence="1" id="KW-0547">Nucleotide-binding</keyword>
<dbReference type="InterPro" id="IPR003593">
    <property type="entry name" value="AAA+_ATPase"/>
</dbReference>
<reference evidence="4" key="1">
    <citation type="submission" date="2023-02" db="EMBL/GenBank/DDBJ databases">
        <title>Tahibacter soli sp. nov. isolated from soil.</title>
        <authorList>
            <person name="Baek J.H."/>
            <person name="Lee J.K."/>
            <person name="Choi D.G."/>
            <person name="Jeon C.O."/>
        </authorList>
    </citation>
    <scope>NUCLEOTIDE SEQUENCE</scope>
    <source>
        <strain evidence="4">BL</strain>
    </source>
</reference>
<dbReference type="InterPro" id="IPR003439">
    <property type="entry name" value="ABC_transporter-like_ATP-bd"/>
</dbReference>
<dbReference type="PANTHER" id="PTHR24220:SF611">
    <property type="entry name" value="ATP-BINDING COMPONENT OF ABC TRANSPORTER-RELATED"/>
    <property type="match status" value="1"/>
</dbReference>
<dbReference type="InterPro" id="IPR015854">
    <property type="entry name" value="ABC_transpr_LolD-like"/>
</dbReference>
<keyword evidence="5" id="KW-1185">Reference proteome</keyword>
<dbReference type="InterPro" id="IPR027417">
    <property type="entry name" value="P-loop_NTPase"/>
</dbReference>
<dbReference type="GO" id="GO:0022857">
    <property type="term" value="F:transmembrane transporter activity"/>
    <property type="evidence" value="ECO:0007669"/>
    <property type="project" value="TreeGrafter"/>
</dbReference>
<dbReference type="GO" id="GO:0016887">
    <property type="term" value="F:ATP hydrolysis activity"/>
    <property type="evidence" value="ECO:0007669"/>
    <property type="project" value="InterPro"/>
</dbReference>
<accession>A0A9X4BHI4</accession>
<dbReference type="SMART" id="SM00382">
    <property type="entry name" value="AAA"/>
    <property type="match status" value="1"/>
</dbReference>
<dbReference type="Pfam" id="PF00005">
    <property type="entry name" value="ABC_tran"/>
    <property type="match status" value="1"/>
</dbReference>
<organism evidence="4 5">
    <name type="scientific">Tahibacter soli</name>
    <dbReference type="NCBI Taxonomy" id="2983605"/>
    <lineage>
        <taxon>Bacteria</taxon>
        <taxon>Pseudomonadati</taxon>
        <taxon>Pseudomonadota</taxon>
        <taxon>Gammaproteobacteria</taxon>
        <taxon>Lysobacterales</taxon>
        <taxon>Rhodanobacteraceae</taxon>
        <taxon>Tahibacter</taxon>
    </lineage>
</organism>
<dbReference type="PANTHER" id="PTHR24220">
    <property type="entry name" value="IMPORT ATP-BINDING PROTEIN"/>
    <property type="match status" value="1"/>
</dbReference>
<evidence type="ECO:0000256" key="2">
    <source>
        <dbReference type="ARBA" id="ARBA00022840"/>
    </source>
</evidence>
<dbReference type="GO" id="GO:0005524">
    <property type="term" value="F:ATP binding"/>
    <property type="evidence" value="ECO:0007669"/>
    <property type="project" value="UniProtKB-KW"/>
</dbReference>
<dbReference type="Gene3D" id="3.40.50.300">
    <property type="entry name" value="P-loop containing nucleotide triphosphate hydrolases"/>
    <property type="match status" value="1"/>
</dbReference>
<name>A0A9X4BHI4_9GAMM</name>
<dbReference type="EMBL" id="JAOVZO020000001">
    <property type="protein sequence ID" value="MDC8011112.1"/>
    <property type="molecule type" value="Genomic_DNA"/>
</dbReference>